<accession>A0A1H7KPM0</accession>
<sequence length="129" mass="14013">MNLKNKTILITGGASGIGLEAAKQFLTLGNKVIITGRNLLKLEEAKKAYPELTIIQSDAANPQDAIALFQKVEYLGRIDILYNNVGVMSGPLNLGVASAKHFEAAENEININYLGVIQLNNLFIEMLNV</sequence>
<dbReference type="RefSeq" id="WP_093320956.1">
    <property type="nucleotide sequence ID" value="NZ_FOAF01000001.1"/>
</dbReference>
<dbReference type="GO" id="GO:0016491">
    <property type="term" value="F:oxidoreductase activity"/>
    <property type="evidence" value="ECO:0007669"/>
    <property type="project" value="UniProtKB-KW"/>
</dbReference>
<dbReference type="InterPro" id="IPR036291">
    <property type="entry name" value="NAD(P)-bd_dom_sf"/>
</dbReference>
<keyword evidence="4" id="KW-1185">Reference proteome</keyword>
<dbReference type="InterPro" id="IPR002347">
    <property type="entry name" value="SDR_fam"/>
</dbReference>
<reference evidence="4" key="1">
    <citation type="submission" date="2016-10" db="EMBL/GenBank/DDBJ databases">
        <authorList>
            <person name="Varghese N."/>
            <person name="Submissions S."/>
        </authorList>
    </citation>
    <scope>NUCLEOTIDE SEQUENCE [LARGE SCALE GENOMIC DNA]</scope>
    <source>
        <strain evidence="4">DSM 18733</strain>
    </source>
</reference>
<evidence type="ECO:0000313" key="3">
    <source>
        <dbReference type="EMBL" id="SEK88771.1"/>
    </source>
</evidence>
<evidence type="ECO:0000256" key="1">
    <source>
        <dbReference type="ARBA" id="ARBA00006484"/>
    </source>
</evidence>
<organism evidence="3 4">
    <name type="scientific">Olivibacter domesticus</name>
    <name type="common">Pseudosphingobacterium domesticum</name>
    <dbReference type="NCBI Taxonomy" id="407022"/>
    <lineage>
        <taxon>Bacteria</taxon>
        <taxon>Pseudomonadati</taxon>
        <taxon>Bacteroidota</taxon>
        <taxon>Sphingobacteriia</taxon>
        <taxon>Sphingobacteriales</taxon>
        <taxon>Sphingobacteriaceae</taxon>
        <taxon>Olivibacter</taxon>
    </lineage>
</organism>
<gene>
    <name evidence="3" type="ORF">SAMN05661044_01425</name>
</gene>
<evidence type="ECO:0000256" key="2">
    <source>
        <dbReference type="ARBA" id="ARBA00023002"/>
    </source>
</evidence>
<protein>
    <submittedName>
        <fullName evidence="3">Short chain dehydrogenase</fullName>
    </submittedName>
</protein>
<dbReference type="Proteomes" id="UP000199421">
    <property type="component" value="Unassembled WGS sequence"/>
</dbReference>
<dbReference type="PANTHER" id="PTHR44196">
    <property type="entry name" value="DEHYDROGENASE/REDUCTASE SDR FAMILY MEMBER 7B"/>
    <property type="match status" value="1"/>
</dbReference>
<dbReference type="PANTHER" id="PTHR44196:SF1">
    <property type="entry name" value="DEHYDROGENASE_REDUCTASE SDR FAMILY MEMBER 7B"/>
    <property type="match status" value="1"/>
</dbReference>
<dbReference type="PRINTS" id="PR00081">
    <property type="entry name" value="GDHRDH"/>
</dbReference>
<dbReference type="GO" id="GO:0016020">
    <property type="term" value="C:membrane"/>
    <property type="evidence" value="ECO:0007669"/>
    <property type="project" value="TreeGrafter"/>
</dbReference>
<dbReference type="EMBL" id="FOAF01000001">
    <property type="protein sequence ID" value="SEK88771.1"/>
    <property type="molecule type" value="Genomic_DNA"/>
</dbReference>
<comment type="similarity">
    <text evidence="1">Belongs to the short-chain dehydrogenases/reductases (SDR) family.</text>
</comment>
<name>A0A1H7KPM0_OLID1</name>
<dbReference type="STRING" id="407022.SAMN05661044_01425"/>
<dbReference type="SUPFAM" id="SSF51735">
    <property type="entry name" value="NAD(P)-binding Rossmann-fold domains"/>
    <property type="match status" value="1"/>
</dbReference>
<dbReference type="Gene3D" id="3.40.50.720">
    <property type="entry name" value="NAD(P)-binding Rossmann-like Domain"/>
    <property type="match status" value="1"/>
</dbReference>
<evidence type="ECO:0000313" key="4">
    <source>
        <dbReference type="Proteomes" id="UP000199421"/>
    </source>
</evidence>
<dbReference type="OrthoDB" id="9810734at2"/>
<dbReference type="Pfam" id="PF00106">
    <property type="entry name" value="adh_short"/>
    <property type="match status" value="1"/>
</dbReference>
<keyword evidence="2" id="KW-0560">Oxidoreductase</keyword>
<dbReference type="AlphaFoldDB" id="A0A1H7KPM0"/>
<proteinExistence type="inferred from homology"/>